<dbReference type="InterPro" id="IPR003615">
    <property type="entry name" value="HNH_nuc"/>
</dbReference>
<dbReference type="Proteomes" id="UP000008388">
    <property type="component" value="Segment"/>
</dbReference>
<keyword evidence="3" id="KW-1185">Reference proteome</keyword>
<dbReference type="EMBL" id="HQ630627">
    <property type="protein sequence ID" value="AEH03633.1"/>
    <property type="molecule type" value="Genomic_DNA"/>
</dbReference>
<dbReference type="InterPro" id="IPR044925">
    <property type="entry name" value="His-Me_finger_sf"/>
</dbReference>
<dbReference type="OrthoDB" id="21336at10239"/>
<evidence type="ECO:0000259" key="1">
    <source>
        <dbReference type="Pfam" id="PF13392"/>
    </source>
</evidence>
<dbReference type="GeneID" id="26643738"/>
<organismHost>
    <name type="scientific">Pseudomonas aeruginosa</name>
    <dbReference type="NCBI Taxonomy" id="287"/>
</organismHost>
<name>F8SJ53_BPPA3</name>
<gene>
    <name evidence="2" type="primary">210</name>
</gene>
<dbReference type="RefSeq" id="YP_009217289.1">
    <property type="nucleotide sequence ID" value="NC_028999.1"/>
</dbReference>
<keyword evidence="2" id="KW-0540">Nuclease</keyword>
<dbReference type="KEGG" id="vg:26643738"/>
<keyword evidence="2" id="KW-0378">Hydrolase</keyword>
<dbReference type="SUPFAM" id="SSF54060">
    <property type="entry name" value="His-Me finger endonucleases"/>
    <property type="match status" value="1"/>
</dbReference>
<organism evidence="2 3">
    <name type="scientific">Pseudomonas phage PhiPA3</name>
    <name type="common">Pseudomonas aeruginosa phage PhiPA3</name>
    <dbReference type="NCBI Taxonomy" id="998086"/>
    <lineage>
        <taxon>Viruses</taxon>
        <taxon>Duplodnaviria</taxon>
        <taxon>Heunggongvirae</taxon>
        <taxon>Uroviricota</taxon>
        <taxon>Caudoviricetes</taxon>
        <taxon>Chimalliviridae</taxon>
        <taxon>Miltoncavirus</taxon>
        <taxon>Miltoncavirus PhiPA3</taxon>
    </lineage>
</organism>
<reference evidence="2 3" key="1">
    <citation type="journal article" date="2011" name="Microbiology">
        <title>The Pseudomonas aeruginosa generalized transducing phage phiPA3 is a new member of the phiKZ-like group of 'jumbo' phages, and infects model laboratory strains and clinical isolates from cystic fibrosis patients.</title>
        <authorList>
            <person name="Monson R."/>
            <person name="Foulds I."/>
            <person name="Foweraker J."/>
            <person name="Welch M."/>
            <person name="Salmond G.P."/>
        </authorList>
    </citation>
    <scope>NUCLEOTIDE SEQUENCE [LARGE SCALE GENOMIC DNA]</scope>
</reference>
<proteinExistence type="predicted"/>
<feature type="domain" description="HNH nuclease" evidence="1">
    <location>
        <begin position="77"/>
        <end position="103"/>
    </location>
</feature>
<evidence type="ECO:0000313" key="2">
    <source>
        <dbReference type="EMBL" id="AEH03633.1"/>
    </source>
</evidence>
<dbReference type="Pfam" id="PF13392">
    <property type="entry name" value="HNH_3"/>
    <property type="match status" value="1"/>
</dbReference>
<dbReference type="GO" id="GO:0004519">
    <property type="term" value="F:endonuclease activity"/>
    <property type="evidence" value="ECO:0007669"/>
    <property type="project" value="UniProtKB-KW"/>
</dbReference>
<protein>
    <submittedName>
        <fullName evidence="2">Putative endonuclease</fullName>
    </submittedName>
</protein>
<keyword evidence="2" id="KW-0255">Endonuclease</keyword>
<sequence length="330" mass="37704">MAINLKDFSPIPGYSKYLISRDGDVYSFHTCSLMEGSVNPAGYVNLRLTDDHGVTLTWGRHRLLAFVYIPFDSDITKLVVNHKNGIKGDDRLDNLEWVTAQRNIEHAGEIGISDKCIPIEVRDSITGEVRTFPSYIDCGRYYGLSKDAISYRVKVGQERVFPEKRQYRRISDKPWYIPVDIDKEIQANLNHRKVLIKCLISGEITEFVSLTDAARFIGFALPTVSQWINDPTQPIIPGLRQIRWDTDEWRIVDDPYLDMALAGKKPVLLIGENGRRIAFESPHMCASSMFLKPTTLNERLKSKGNKVYSDGYRYGYYKDLIDTVPLDSDI</sequence>
<dbReference type="Gene3D" id="3.90.75.20">
    <property type="match status" value="1"/>
</dbReference>
<evidence type="ECO:0000313" key="3">
    <source>
        <dbReference type="Proteomes" id="UP000008388"/>
    </source>
</evidence>
<accession>F8SJ53</accession>